<gene>
    <name evidence="2" type="ORF">BaRGS_00004610</name>
</gene>
<dbReference type="Pfam" id="PF00400">
    <property type="entry name" value="WD40"/>
    <property type="match status" value="2"/>
</dbReference>
<dbReference type="InterPro" id="IPR001680">
    <property type="entry name" value="WD40_rpt"/>
</dbReference>
<organism evidence="2 3">
    <name type="scientific">Batillaria attramentaria</name>
    <dbReference type="NCBI Taxonomy" id="370345"/>
    <lineage>
        <taxon>Eukaryota</taxon>
        <taxon>Metazoa</taxon>
        <taxon>Spiralia</taxon>
        <taxon>Lophotrochozoa</taxon>
        <taxon>Mollusca</taxon>
        <taxon>Gastropoda</taxon>
        <taxon>Caenogastropoda</taxon>
        <taxon>Sorbeoconcha</taxon>
        <taxon>Cerithioidea</taxon>
        <taxon>Batillariidae</taxon>
        <taxon>Batillaria</taxon>
    </lineage>
</organism>
<dbReference type="Gene3D" id="2.130.10.10">
    <property type="entry name" value="YVTN repeat-like/Quinoprotein amine dehydrogenase"/>
    <property type="match status" value="1"/>
</dbReference>
<reference evidence="2 3" key="1">
    <citation type="journal article" date="2023" name="Sci. Data">
        <title>Genome assembly of the Korean intertidal mud-creeper Batillaria attramentaria.</title>
        <authorList>
            <person name="Patra A.K."/>
            <person name="Ho P.T."/>
            <person name="Jun S."/>
            <person name="Lee S.J."/>
            <person name="Kim Y."/>
            <person name="Won Y.J."/>
        </authorList>
    </citation>
    <scope>NUCLEOTIDE SEQUENCE [LARGE SCALE GENOMIC DNA]</scope>
    <source>
        <strain evidence="2">Wonlab-2016</strain>
    </source>
</reference>
<dbReference type="PANTHER" id="PTHR44566">
    <property type="entry name" value="TRANSDUCIN/WD40 REPEAT-LIKE SUPERFAMILY PROTEIN"/>
    <property type="match status" value="1"/>
</dbReference>
<dbReference type="InterPro" id="IPR053053">
    <property type="entry name" value="WD_repeat_protein"/>
</dbReference>
<dbReference type="EMBL" id="JACVVK020000016">
    <property type="protein sequence ID" value="KAK7504306.1"/>
    <property type="molecule type" value="Genomic_DNA"/>
</dbReference>
<evidence type="ECO:0000313" key="3">
    <source>
        <dbReference type="Proteomes" id="UP001519460"/>
    </source>
</evidence>
<dbReference type="SUPFAM" id="SSF50978">
    <property type="entry name" value="WD40 repeat-like"/>
    <property type="match status" value="1"/>
</dbReference>
<sequence>MNQLAAYGSDTDDNESEESLLYDKRKHITSSCDDCVHNDSKDIGLTQPNFFGLDKSEDAANRDAEPQRNVCDDDGRGKLIEIAGSQVHIPDGDFWRDFTVADIPTEGALKTTIFKKRKCTDPSVSQPHVKVKKHFDSSCKCEGDTPWEDLYPKKESCYSFEKSQTNYKSDPAVNIVTVTENSPAVKVYSVHPKIAPHLNTSQTNRCASRQSHCWAAHSCVINRLNWCSAASFSHLLLTASMDTTVRVWNAWAQQQPCVRTLSLHKKAVRDAEWSADGRSILSCSYDRTSAISDVETGQSQVQLEHSSFVSAGKFHPVSPNLLATGTSDCIQVWDTRSPEVPCRVFTYKEQFGQVQDLVFRRDGQEVFSCSDIVTRDSADRSIMAWDFRTGVILSNQIFQERYTVTRLCLHPSTPQLLAQTQAGYIALFSTNRPYKMNRNKRFEGHKMAGYSIGMSVSHDGSLVYSGCAQGKLHCYSFNTGKQIRTLDCGGDVVLDVAAHPVLPSVVACATWGGMLHLFH</sequence>
<evidence type="ECO:0000256" key="1">
    <source>
        <dbReference type="PROSITE-ProRule" id="PRU00221"/>
    </source>
</evidence>
<dbReference type="PANTHER" id="PTHR44566:SF1">
    <property type="entry name" value="WD REPEAT-CONTAINING PROTEIN 25"/>
    <property type="match status" value="1"/>
</dbReference>
<evidence type="ECO:0000313" key="2">
    <source>
        <dbReference type="EMBL" id="KAK7504306.1"/>
    </source>
</evidence>
<comment type="caution">
    <text evidence="2">The sequence shown here is derived from an EMBL/GenBank/DDBJ whole genome shotgun (WGS) entry which is preliminary data.</text>
</comment>
<keyword evidence="1" id="KW-0853">WD repeat</keyword>
<dbReference type="InterPro" id="IPR015943">
    <property type="entry name" value="WD40/YVTN_repeat-like_dom_sf"/>
</dbReference>
<dbReference type="PROSITE" id="PS50082">
    <property type="entry name" value="WD_REPEATS_2"/>
    <property type="match status" value="1"/>
</dbReference>
<name>A0ABD0LYL2_9CAEN</name>
<dbReference type="AlphaFoldDB" id="A0ABD0LYL2"/>
<proteinExistence type="predicted"/>
<dbReference type="InterPro" id="IPR036322">
    <property type="entry name" value="WD40_repeat_dom_sf"/>
</dbReference>
<feature type="repeat" description="WD" evidence="1">
    <location>
        <begin position="214"/>
        <end position="249"/>
    </location>
</feature>
<dbReference type="SMART" id="SM00320">
    <property type="entry name" value="WD40"/>
    <property type="match status" value="5"/>
</dbReference>
<dbReference type="Proteomes" id="UP001519460">
    <property type="component" value="Unassembled WGS sequence"/>
</dbReference>
<keyword evidence="3" id="KW-1185">Reference proteome</keyword>
<accession>A0ABD0LYL2</accession>
<protein>
    <submittedName>
        <fullName evidence="2">Uncharacterized protein</fullName>
    </submittedName>
</protein>